<dbReference type="Pfam" id="PF16531">
    <property type="entry name" value="SAS-6_N"/>
    <property type="match status" value="1"/>
</dbReference>
<reference evidence="3" key="1">
    <citation type="submission" date="2014-05" db="EMBL/GenBank/DDBJ databases">
        <title>The transcriptome of the halophilic microalga Tetraselmis sp. GSL018 isolated from the Great Salt Lake, Utah.</title>
        <authorList>
            <person name="Jinkerson R.E."/>
            <person name="D'Adamo S."/>
            <person name="Posewitz M.C."/>
        </authorList>
    </citation>
    <scope>NUCLEOTIDE SEQUENCE</scope>
    <source>
        <strain evidence="3">GSL018</strain>
    </source>
</reference>
<evidence type="ECO:0000256" key="1">
    <source>
        <dbReference type="SAM" id="MobiDB-lite"/>
    </source>
</evidence>
<sequence length="254" mass="27710">MGSTSSPKPFPVSRESVDSALAQHLDFATLDDLDPSLADGFYVHYEREVPFELRSSEGSDLPSEVGALEAIRVKVLLLGDQGNPSALRVELSSESNLFFHYTHQMSPASFRELQEGQKLMVDFAEYPAVLLRMLNHCIKEPHSYLAVFVMHRNGDKVCRAPLLPFHRLARGSRPAADHVPLQRREEPPRAHAGAPRGRQRTGQGEEPEPPHAASADAAEDGDPGHPTDAGAHGRLWRLTDAPGTHAAAAGGRPE</sequence>
<evidence type="ECO:0000259" key="2">
    <source>
        <dbReference type="Pfam" id="PF16531"/>
    </source>
</evidence>
<dbReference type="Gene3D" id="2.170.210.20">
    <property type="entry name" value="Spindle assembly abnormal protein 6, N-terminal domain"/>
    <property type="match status" value="1"/>
</dbReference>
<feature type="non-terminal residue" evidence="3">
    <location>
        <position position="254"/>
    </location>
</feature>
<proteinExistence type="predicted"/>
<dbReference type="CDD" id="cd10142">
    <property type="entry name" value="HD_SAS6_N"/>
    <property type="match status" value="1"/>
</dbReference>
<feature type="compositionally biased region" description="Basic and acidic residues" evidence="1">
    <location>
        <begin position="180"/>
        <end position="189"/>
    </location>
</feature>
<dbReference type="InterPro" id="IPR032396">
    <property type="entry name" value="SAS-6_N"/>
</dbReference>
<dbReference type="PANTHER" id="PTHR34230:SF2">
    <property type="entry name" value="SPINDLE ASSEMBLY ABNORMAL PROTEIN 6 N-TERMINAL DOMAIN-CONTAINING PROTEIN"/>
    <property type="match status" value="1"/>
</dbReference>
<dbReference type="EMBL" id="GBEZ01020869">
    <property type="protein sequence ID" value="JAC65834.1"/>
    <property type="molecule type" value="Transcribed_RNA"/>
</dbReference>
<dbReference type="PANTHER" id="PTHR34230">
    <property type="entry name" value="ASSEMBLY ABNORMAL PROTEIN 6, PUTATIVE-RELATED"/>
    <property type="match status" value="1"/>
</dbReference>
<feature type="domain" description="Spindle assembly abnormal protein 6 N-terminal" evidence="2">
    <location>
        <begin position="44"/>
        <end position="155"/>
    </location>
</feature>
<evidence type="ECO:0000313" key="3">
    <source>
        <dbReference type="EMBL" id="JAC65834.1"/>
    </source>
</evidence>
<name>A0A061R502_9CHLO</name>
<dbReference type="AlphaFoldDB" id="A0A061R502"/>
<feature type="region of interest" description="Disordered" evidence="1">
    <location>
        <begin position="172"/>
        <end position="254"/>
    </location>
</feature>
<dbReference type="InterPro" id="IPR038558">
    <property type="entry name" value="SAS-6_N_sf"/>
</dbReference>
<protein>
    <recommendedName>
        <fullName evidence="2">Spindle assembly abnormal protein 6 N-terminal domain-containing protein</fullName>
    </recommendedName>
</protein>
<accession>A0A061R502</accession>
<gene>
    <name evidence="3" type="ORF">TSPGSL018_15146</name>
</gene>
<organism evidence="3">
    <name type="scientific">Tetraselmis sp. GSL018</name>
    <dbReference type="NCBI Taxonomy" id="582737"/>
    <lineage>
        <taxon>Eukaryota</taxon>
        <taxon>Viridiplantae</taxon>
        <taxon>Chlorophyta</taxon>
        <taxon>core chlorophytes</taxon>
        <taxon>Chlorodendrophyceae</taxon>
        <taxon>Chlorodendrales</taxon>
        <taxon>Chlorodendraceae</taxon>
        <taxon>Tetraselmis</taxon>
    </lineage>
</organism>